<feature type="compositionally biased region" description="Basic and acidic residues" evidence="6">
    <location>
        <begin position="16"/>
        <end position="25"/>
    </location>
</feature>
<dbReference type="GO" id="GO:0005774">
    <property type="term" value="C:vacuolar membrane"/>
    <property type="evidence" value="ECO:0007669"/>
    <property type="project" value="TreeGrafter"/>
</dbReference>
<feature type="transmembrane region" description="Helical" evidence="7">
    <location>
        <begin position="409"/>
        <end position="429"/>
    </location>
</feature>
<feature type="transmembrane region" description="Helical" evidence="7">
    <location>
        <begin position="384"/>
        <end position="402"/>
    </location>
</feature>
<dbReference type="STRING" id="1399860.A0A2C5XE84"/>
<feature type="transmembrane region" description="Helical" evidence="7">
    <location>
        <begin position="575"/>
        <end position="593"/>
    </location>
</feature>
<dbReference type="Proteomes" id="UP000226192">
    <property type="component" value="Unassembled WGS sequence"/>
</dbReference>
<dbReference type="AlphaFoldDB" id="A0A2C5XE84"/>
<feature type="transmembrane region" description="Helical" evidence="7">
    <location>
        <begin position="344"/>
        <end position="364"/>
    </location>
</feature>
<feature type="region of interest" description="Disordered" evidence="6">
    <location>
        <begin position="1"/>
        <end position="121"/>
    </location>
</feature>
<evidence type="ECO:0000256" key="4">
    <source>
        <dbReference type="ARBA" id="ARBA00022989"/>
    </source>
</evidence>
<feature type="domain" description="Amino acid transporter transmembrane" evidence="8">
    <location>
        <begin position="267"/>
        <end position="653"/>
    </location>
</feature>
<evidence type="ECO:0000256" key="5">
    <source>
        <dbReference type="ARBA" id="ARBA00023136"/>
    </source>
</evidence>
<feature type="transmembrane region" description="Helical" evidence="7">
    <location>
        <begin position="633"/>
        <end position="657"/>
    </location>
</feature>
<feature type="transmembrane region" description="Helical" evidence="7">
    <location>
        <begin position="599"/>
        <end position="621"/>
    </location>
</feature>
<evidence type="ECO:0000259" key="8">
    <source>
        <dbReference type="Pfam" id="PF01490"/>
    </source>
</evidence>
<evidence type="ECO:0000256" key="1">
    <source>
        <dbReference type="ARBA" id="ARBA00004141"/>
    </source>
</evidence>
<evidence type="ECO:0000256" key="6">
    <source>
        <dbReference type="SAM" id="MobiDB-lite"/>
    </source>
</evidence>
<feature type="region of interest" description="Disordered" evidence="6">
    <location>
        <begin position="220"/>
        <end position="260"/>
    </location>
</feature>
<dbReference type="InterPro" id="IPR013057">
    <property type="entry name" value="AA_transpt_TM"/>
</dbReference>
<protein>
    <recommendedName>
        <fullName evidence="8">Amino acid transporter transmembrane domain-containing protein</fullName>
    </recommendedName>
</protein>
<comment type="subcellular location">
    <subcellularLocation>
        <location evidence="1">Membrane</location>
        <topology evidence="1">Multi-pass membrane protein</topology>
    </subcellularLocation>
</comment>
<gene>
    <name evidence="9" type="ORF">CDD81_3204</name>
</gene>
<reference evidence="9 10" key="1">
    <citation type="submission" date="2017-06" db="EMBL/GenBank/DDBJ databases">
        <title>Ant-infecting Ophiocordyceps genomes reveal a high diversity of potential behavioral manipulation genes and a possible major role for enterotoxins.</title>
        <authorList>
            <person name="De Bekker C."/>
            <person name="Evans H.C."/>
            <person name="Brachmann A."/>
            <person name="Hughes D.P."/>
        </authorList>
    </citation>
    <scope>NUCLEOTIDE SEQUENCE [LARGE SCALE GENOMIC DNA]</scope>
    <source>
        <strain evidence="9 10">Map64</strain>
    </source>
</reference>
<dbReference type="OrthoDB" id="1684102at2759"/>
<evidence type="ECO:0000256" key="2">
    <source>
        <dbReference type="ARBA" id="ARBA00008066"/>
    </source>
</evidence>
<feature type="transmembrane region" description="Helical" evidence="7">
    <location>
        <begin position="484"/>
        <end position="508"/>
    </location>
</feature>
<organism evidence="9 10">
    <name type="scientific">Ophiocordyceps australis</name>
    <dbReference type="NCBI Taxonomy" id="1399860"/>
    <lineage>
        <taxon>Eukaryota</taxon>
        <taxon>Fungi</taxon>
        <taxon>Dikarya</taxon>
        <taxon>Ascomycota</taxon>
        <taxon>Pezizomycotina</taxon>
        <taxon>Sordariomycetes</taxon>
        <taxon>Hypocreomycetidae</taxon>
        <taxon>Hypocreales</taxon>
        <taxon>Ophiocordycipitaceae</taxon>
        <taxon>Ophiocordyceps</taxon>
    </lineage>
</organism>
<feature type="compositionally biased region" description="Basic residues" evidence="6">
    <location>
        <begin position="251"/>
        <end position="260"/>
    </location>
</feature>
<feature type="compositionally biased region" description="Polar residues" evidence="6">
    <location>
        <begin position="55"/>
        <end position="64"/>
    </location>
</feature>
<evidence type="ECO:0000256" key="7">
    <source>
        <dbReference type="SAM" id="Phobius"/>
    </source>
</evidence>
<keyword evidence="4 7" id="KW-1133">Transmembrane helix</keyword>
<dbReference type="EMBL" id="NJET01000207">
    <property type="protein sequence ID" value="PHH59418.1"/>
    <property type="molecule type" value="Genomic_DNA"/>
</dbReference>
<dbReference type="PANTHER" id="PTHR22950:SF332">
    <property type="entry name" value="AMINO ACID TRANSPORTER (EUROFUNG)"/>
    <property type="match status" value="1"/>
</dbReference>
<keyword evidence="10" id="KW-1185">Reference proteome</keyword>
<keyword evidence="3 7" id="KW-0812">Transmembrane</keyword>
<sequence>MAAEFSETPGSQQSRRQAEILDRFLPEGYSADPEVSLSAGPVEVSPAFDGDDSAPINSACSNSHGHAPGSGPRPTLVSGSGSGLVSRSSSGSGTASAISPAIAPDDLDTRGDGSSSQVPPVDLVESSLKLQGGDIHRDMFKIKARANSLRRAATFSHQPSPRLHPADELTCPEQREPGGFRRQHLQYRARQRRFSGPLVVARNFVDFLDLYGSFAGEDLEDADTSEDDESAIADDHDDLNDSQQPQERRPLLGRRRSSRRRIAHGDASTFKTFFTLLKAFIGTGIMFLPKAFRNGGILFSSLTLVVISLINCFCFRLLLDCRQRYGGGYGELGAAIVGPRFRSLILASIALSQLGFVCAGLIFTAENLVAFVDAVAKRPVIGDIGVSGFIAIQLVPLVPLALIRNISKLGLVALLADVFILAGLVYIWYYDVHTLLRSGIDPTVRLFNPSDFTLTIGSAIFTFEGIGLILPIQSSMRKPEHFGSLLNFVMFLITIIFTSVGALCYATFGEDTKIQVISNFPQDSILVNAVQLLYSLAVLGGEPVQLFPAVRIIETSLFGERATGKKSLAIKWKKNGIRTAVMALCVVISMIGATDLDKFVALIGSFACVPLVYIYPAYLHYKGAAEKGWAKALDVALMVLGSIAMVYTTLVTVFQWIES</sequence>
<feature type="transmembrane region" description="Helical" evidence="7">
    <location>
        <begin position="295"/>
        <end position="319"/>
    </location>
</feature>
<evidence type="ECO:0000313" key="10">
    <source>
        <dbReference type="Proteomes" id="UP000226192"/>
    </source>
</evidence>
<feature type="compositionally biased region" description="Low complexity" evidence="6">
    <location>
        <begin position="74"/>
        <end position="103"/>
    </location>
</feature>
<evidence type="ECO:0000313" key="9">
    <source>
        <dbReference type="EMBL" id="PHH59418.1"/>
    </source>
</evidence>
<comment type="caution">
    <text evidence="9">The sequence shown here is derived from an EMBL/GenBank/DDBJ whole genome shotgun (WGS) entry which is preliminary data.</text>
</comment>
<name>A0A2C5XE84_9HYPO</name>
<feature type="transmembrane region" description="Helical" evidence="7">
    <location>
        <begin position="452"/>
        <end position="472"/>
    </location>
</feature>
<dbReference type="Pfam" id="PF01490">
    <property type="entry name" value="Aa_trans"/>
    <property type="match status" value="1"/>
</dbReference>
<feature type="compositionally biased region" description="Acidic residues" evidence="6">
    <location>
        <begin position="220"/>
        <end position="240"/>
    </location>
</feature>
<evidence type="ECO:0000256" key="3">
    <source>
        <dbReference type="ARBA" id="ARBA00022692"/>
    </source>
</evidence>
<proteinExistence type="inferred from homology"/>
<accession>A0A2C5XE84</accession>
<comment type="similarity">
    <text evidence="2">Belongs to the amino acid/polyamine transporter 2 family.</text>
</comment>
<keyword evidence="5 7" id="KW-0472">Membrane</keyword>
<dbReference type="PANTHER" id="PTHR22950">
    <property type="entry name" value="AMINO ACID TRANSPORTER"/>
    <property type="match status" value="1"/>
</dbReference>
<dbReference type="GO" id="GO:0005302">
    <property type="term" value="F:L-tyrosine transmembrane transporter activity"/>
    <property type="evidence" value="ECO:0007669"/>
    <property type="project" value="TreeGrafter"/>
</dbReference>